<evidence type="ECO:0000256" key="1">
    <source>
        <dbReference type="ARBA" id="ARBA00008056"/>
    </source>
</evidence>
<gene>
    <name evidence="4" type="ORF">PV06_07034</name>
</gene>
<proteinExistence type="inferred from homology"/>
<dbReference type="InterPro" id="IPR026992">
    <property type="entry name" value="DIOX_N"/>
</dbReference>
<dbReference type="PRINTS" id="PR00682">
    <property type="entry name" value="IPNSYNTHASE"/>
</dbReference>
<dbReference type="GeneID" id="27359108"/>
<dbReference type="STRING" id="215243.A0A0D2DEQ3"/>
<dbReference type="Pfam" id="PF03171">
    <property type="entry name" value="2OG-FeII_Oxy"/>
    <property type="match status" value="1"/>
</dbReference>
<dbReference type="Gene3D" id="2.60.120.330">
    <property type="entry name" value="B-lactam Antibiotic, Isopenicillin N Synthase, Chain"/>
    <property type="match status" value="1"/>
</dbReference>
<sequence length="370" mass="41929">MTDILRTTSDGHQEIRTGLGWRKVLSPTSNEATTELPVIDIEDTIHPDVECRRAVAKKICAAAERTGFFYITNHGVSNPLIESIFDEARRFCHELTLEEKMELDTEKHDHYYGYYPIKLNPNQPSGASERQLTLKELNESINYGYEPSTDPDAADVTNNGDNWWPSEERLPGHRRMVKSFMSEVLKLSRRLLRMFALGLGLDEHAFDYLATRPYSILKLAHYPGTIEGSEEPSAIRPHTDYEILTLLLQDNIPSLEVLSNTGQWIQAKPIPGTFVVNIGDTMAMLTNGLFMSTMHRVLNTSRRTRYSVPFFLGANQDAVIKALDKYVTPDNPAKFQPMTSGEYIRRGLQAVYSKPNTEVIYETIEIKALG</sequence>
<keyword evidence="5" id="KW-1185">Reference proteome</keyword>
<dbReference type="AlphaFoldDB" id="A0A0D2DEQ3"/>
<dbReference type="InterPro" id="IPR044861">
    <property type="entry name" value="IPNS-like_FE2OG_OXY"/>
</dbReference>
<comment type="similarity">
    <text evidence="1 2">Belongs to the iron/ascorbate-dependent oxidoreductase family.</text>
</comment>
<dbReference type="PANTHER" id="PTHR47990">
    <property type="entry name" value="2-OXOGLUTARATE (2OG) AND FE(II)-DEPENDENT OXYGENASE SUPERFAMILY PROTEIN-RELATED"/>
    <property type="match status" value="1"/>
</dbReference>
<protein>
    <recommendedName>
        <fullName evidence="3">Fe2OG dioxygenase domain-containing protein</fullName>
    </recommendedName>
</protein>
<dbReference type="OrthoDB" id="288590at2759"/>
<dbReference type="GO" id="GO:0016491">
    <property type="term" value="F:oxidoreductase activity"/>
    <property type="evidence" value="ECO:0007669"/>
    <property type="project" value="UniProtKB-KW"/>
</dbReference>
<evidence type="ECO:0000256" key="2">
    <source>
        <dbReference type="RuleBase" id="RU003682"/>
    </source>
</evidence>
<feature type="domain" description="Fe2OG dioxygenase" evidence="3">
    <location>
        <begin position="212"/>
        <end position="314"/>
    </location>
</feature>
<dbReference type="VEuPathDB" id="FungiDB:PV06_07034"/>
<dbReference type="GO" id="GO:0044283">
    <property type="term" value="P:small molecule biosynthetic process"/>
    <property type="evidence" value="ECO:0007669"/>
    <property type="project" value="UniProtKB-ARBA"/>
</dbReference>
<accession>A0A0D2DEQ3</accession>
<dbReference type="GO" id="GO:0046872">
    <property type="term" value="F:metal ion binding"/>
    <property type="evidence" value="ECO:0007669"/>
    <property type="project" value="UniProtKB-KW"/>
</dbReference>
<dbReference type="SUPFAM" id="SSF51197">
    <property type="entry name" value="Clavaminate synthase-like"/>
    <property type="match status" value="1"/>
</dbReference>
<keyword evidence="2" id="KW-0408">Iron</keyword>
<dbReference type="PROSITE" id="PS51471">
    <property type="entry name" value="FE2OG_OXY"/>
    <property type="match status" value="1"/>
</dbReference>
<keyword evidence="2" id="KW-0560">Oxidoreductase</keyword>
<organism evidence="4 5">
    <name type="scientific">Exophiala oligosperma</name>
    <dbReference type="NCBI Taxonomy" id="215243"/>
    <lineage>
        <taxon>Eukaryota</taxon>
        <taxon>Fungi</taxon>
        <taxon>Dikarya</taxon>
        <taxon>Ascomycota</taxon>
        <taxon>Pezizomycotina</taxon>
        <taxon>Eurotiomycetes</taxon>
        <taxon>Chaetothyriomycetidae</taxon>
        <taxon>Chaetothyriales</taxon>
        <taxon>Herpotrichiellaceae</taxon>
        <taxon>Exophiala</taxon>
    </lineage>
</organism>
<keyword evidence="2" id="KW-0479">Metal-binding</keyword>
<dbReference type="InterPro" id="IPR027443">
    <property type="entry name" value="IPNS-like_sf"/>
</dbReference>
<evidence type="ECO:0000313" key="5">
    <source>
        <dbReference type="Proteomes" id="UP000053342"/>
    </source>
</evidence>
<dbReference type="EMBL" id="KN847337">
    <property type="protein sequence ID" value="KIW41483.1"/>
    <property type="molecule type" value="Genomic_DNA"/>
</dbReference>
<dbReference type="InterPro" id="IPR050231">
    <property type="entry name" value="Iron_ascorbate_oxido_reductase"/>
</dbReference>
<dbReference type="HOGENOM" id="CLU_010119_6_3_1"/>
<dbReference type="InterPro" id="IPR005123">
    <property type="entry name" value="Oxoglu/Fe-dep_dioxygenase_dom"/>
</dbReference>
<evidence type="ECO:0000313" key="4">
    <source>
        <dbReference type="EMBL" id="KIW41483.1"/>
    </source>
</evidence>
<name>A0A0D2DEQ3_9EURO</name>
<reference evidence="4 5" key="1">
    <citation type="submission" date="2015-01" db="EMBL/GenBank/DDBJ databases">
        <title>The Genome Sequence of Exophiala oligosperma CBS72588.</title>
        <authorList>
            <consortium name="The Broad Institute Genomics Platform"/>
            <person name="Cuomo C."/>
            <person name="de Hoog S."/>
            <person name="Gorbushina A."/>
            <person name="Stielow B."/>
            <person name="Teixiera M."/>
            <person name="Abouelleil A."/>
            <person name="Chapman S.B."/>
            <person name="Priest M."/>
            <person name="Young S.K."/>
            <person name="Wortman J."/>
            <person name="Nusbaum C."/>
            <person name="Birren B."/>
        </authorList>
    </citation>
    <scope>NUCLEOTIDE SEQUENCE [LARGE SCALE GENOMIC DNA]</scope>
    <source>
        <strain evidence="4 5">CBS 72588</strain>
    </source>
</reference>
<dbReference type="Proteomes" id="UP000053342">
    <property type="component" value="Unassembled WGS sequence"/>
</dbReference>
<evidence type="ECO:0000259" key="3">
    <source>
        <dbReference type="PROSITE" id="PS51471"/>
    </source>
</evidence>
<dbReference type="Pfam" id="PF14226">
    <property type="entry name" value="DIOX_N"/>
    <property type="match status" value="1"/>
</dbReference>
<dbReference type="RefSeq" id="XP_016261699.1">
    <property type="nucleotide sequence ID" value="XM_016408219.1"/>
</dbReference>